<dbReference type="EMBL" id="FNUC01000003">
    <property type="protein sequence ID" value="SEE81256.1"/>
    <property type="molecule type" value="Genomic_DNA"/>
</dbReference>
<proteinExistence type="predicted"/>
<keyword evidence="1" id="KW-1133">Transmembrane helix</keyword>
<feature type="transmembrane region" description="Helical" evidence="1">
    <location>
        <begin position="31"/>
        <end position="55"/>
    </location>
</feature>
<name>A0A1H5LW50_9ACTN</name>
<evidence type="ECO:0000313" key="2">
    <source>
        <dbReference type="EMBL" id="SEE81256.1"/>
    </source>
</evidence>
<evidence type="ECO:0000313" key="3">
    <source>
        <dbReference type="Proteomes" id="UP000181980"/>
    </source>
</evidence>
<dbReference type="RefSeq" id="WP_069113413.1">
    <property type="nucleotide sequence ID" value="NZ_FNUC01000003.1"/>
</dbReference>
<keyword evidence="1" id="KW-0812">Transmembrane</keyword>
<evidence type="ECO:0000256" key="1">
    <source>
        <dbReference type="SAM" id="Phobius"/>
    </source>
</evidence>
<dbReference type="STRING" id="561176.SAMN04488561_2802"/>
<dbReference type="Proteomes" id="UP000181980">
    <property type="component" value="Unassembled WGS sequence"/>
</dbReference>
<gene>
    <name evidence="2" type="ORF">SAMN04488561_2802</name>
</gene>
<organism evidence="2 3">
    <name type="scientific">Jiangella alba</name>
    <dbReference type="NCBI Taxonomy" id="561176"/>
    <lineage>
        <taxon>Bacteria</taxon>
        <taxon>Bacillati</taxon>
        <taxon>Actinomycetota</taxon>
        <taxon>Actinomycetes</taxon>
        <taxon>Jiangellales</taxon>
        <taxon>Jiangellaceae</taxon>
        <taxon>Jiangella</taxon>
    </lineage>
</organism>
<dbReference type="AlphaFoldDB" id="A0A1H5LW50"/>
<dbReference type="OrthoDB" id="5181662at2"/>
<sequence>MGISDAPPPPPPRPLARLRHWHRTLGTGNRLALYALVLTAGGLAVPLVAAGWTAFTGPSVGVLVDQSDSACESVWTVPPGNEELAEEVNANTDARQLTRWARDGRLVHRNDLHAAVSLRSRESPIEIRDLSITVLSRTDPATGGAVGPGGCGGGEIDDEPDFVVVDLDTLPVGAEVPVSYLQTSAQQAEARALADELGEQITLPRTLPAQDYYSFTLVGRTVAYDTEWQATITWWDGEKIHTDVLDDDGRPFRVTAPD</sequence>
<protein>
    <submittedName>
        <fullName evidence="2">Uncharacterized protein</fullName>
    </submittedName>
</protein>
<keyword evidence="3" id="KW-1185">Reference proteome</keyword>
<accession>A0A1H5LW50</accession>
<reference evidence="3" key="1">
    <citation type="submission" date="2016-10" db="EMBL/GenBank/DDBJ databases">
        <authorList>
            <person name="Varghese N."/>
            <person name="Submissions S."/>
        </authorList>
    </citation>
    <scope>NUCLEOTIDE SEQUENCE [LARGE SCALE GENOMIC DNA]</scope>
    <source>
        <strain evidence="3">DSM 45237</strain>
    </source>
</reference>
<keyword evidence="1" id="KW-0472">Membrane</keyword>